<dbReference type="PANTHER" id="PTHR35145:SF1">
    <property type="entry name" value="CYTOPLASMIC PROTEIN"/>
    <property type="match status" value="1"/>
</dbReference>
<keyword evidence="2" id="KW-1185">Reference proteome</keyword>
<dbReference type="SUPFAM" id="SSF142906">
    <property type="entry name" value="YjbR-like"/>
    <property type="match status" value="1"/>
</dbReference>
<organism evidence="1 2">
    <name type="scientific">Winogradskyella poriferorum</name>
    <dbReference type="NCBI Taxonomy" id="307627"/>
    <lineage>
        <taxon>Bacteria</taxon>
        <taxon>Pseudomonadati</taxon>
        <taxon>Bacteroidota</taxon>
        <taxon>Flavobacteriia</taxon>
        <taxon>Flavobacteriales</taxon>
        <taxon>Flavobacteriaceae</taxon>
        <taxon>Winogradskyella</taxon>
    </lineage>
</organism>
<dbReference type="Proteomes" id="UP001356704">
    <property type="component" value="Unassembled WGS sequence"/>
</dbReference>
<dbReference type="InterPro" id="IPR007351">
    <property type="entry name" value="YjbR"/>
</dbReference>
<dbReference type="RefSeq" id="WP_331808641.1">
    <property type="nucleotide sequence ID" value="NZ_JAZHOU010000001.1"/>
</dbReference>
<dbReference type="PANTHER" id="PTHR35145">
    <property type="entry name" value="CYTOPLASMIC PROTEIN-RELATED"/>
    <property type="match status" value="1"/>
</dbReference>
<name>A0ABU7W3T8_9FLAO</name>
<dbReference type="Pfam" id="PF04237">
    <property type="entry name" value="YjbR"/>
    <property type="match status" value="1"/>
</dbReference>
<dbReference type="InterPro" id="IPR038056">
    <property type="entry name" value="YjbR-like_sf"/>
</dbReference>
<proteinExistence type="predicted"/>
<accession>A0ABU7W3T8</accession>
<sequence>MNIEDFRNYCMNKKEVTEHFPFDNDTLVFKVCNKMFALASLKRWENHEGFINLKCNPDYAEELRAEYNSITPGYHMHKRLWNSVKIHNTDLSTKFILELIDHSYDEVVKGLPKKVRDNL</sequence>
<reference evidence="1 2" key="1">
    <citation type="submission" date="2024-02" db="EMBL/GenBank/DDBJ databases">
        <title>Winogradskyella poriferorum JCM 12885.</title>
        <authorList>
            <person name="Zhang D.-F."/>
            <person name="Fu Z.-Y."/>
        </authorList>
    </citation>
    <scope>NUCLEOTIDE SEQUENCE [LARGE SCALE GENOMIC DNA]</scope>
    <source>
        <strain evidence="1 2">JCM 12885</strain>
    </source>
</reference>
<dbReference type="EMBL" id="JAZHOU010000001">
    <property type="protein sequence ID" value="MEF3077826.1"/>
    <property type="molecule type" value="Genomic_DNA"/>
</dbReference>
<dbReference type="GO" id="GO:0003677">
    <property type="term" value="F:DNA binding"/>
    <property type="evidence" value="ECO:0007669"/>
    <property type="project" value="UniProtKB-KW"/>
</dbReference>
<evidence type="ECO:0000313" key="1">
    <source>
        <dbReference type="EMBL" id="MEF3077826.1"/>
    </source>
</evidence>
<comment type="caution">
    <text evidence="1">The sequence shown here is derived from an EMBL/GenBank/DDBJ whole genome shotgun (WGS) entry which is preliminary data.</text>
</comment>
<dbReference type="InterPro" id="IPR058532">
    <property type="entry name" value="YjbR/MT2646/Rv2570-like"/>
</dbReference>
<evidence type="ECO:0000313" key="2">
    <source>
        <dbReference type="Proteomes" id="UP001356704"/>
    </source>
</evidence>
<gene>
    <name evidence="1" type="ORF">V1468_02315</name>
</gene>
<keyword evidence="1" id="KW-0238">DNA-binding</keyword>
<protein>
    <submittedName>
        <fullName evidence="1">MmcQ/YjbR family DNA-binding protein</fullName>
    </submittedName>
</protein>
<dbReference type="Gene3D" id="3.90.1150.30">
    <property type="match status" value="1"/>
</dbReference>